<evidence type="ECO:0000313" key="2">
    <source>
        <dbReference type="Proteomes" id="UP001153678"/>
    </source>
</evidence>
<comment type="caution">
    <text evidence="1">The sequence shown here is derived from an EMBL/GenBank/DDBJ whole genome shotgun (WGS) entry which is preliminary data.</text>
</comment>
<evidence type="ECO:0000313" key="1">
    <source>
        <dbReference type="EMBL" id="CAI2196318.1"/>
    </source>
</evidence>
<dbReference type="Proteomes" id="UP001153678">
    <property type="component" value="Unassembled WGS sequence"/>
</dbReference>
<organism evidence="1 2">
    <name type="scientific">Funneliformis geosporum</name>
    <dbReference type="NCBI Taxonomy" id="1117311"/>
    <lineage>
        <taxon>Eukaryota</taxon>
        <taxon>Fungi</taxon>
        <taxon>Fungi incertae sedis</taxon>
        <taxon>Mucoromycota</taxon>
        <taxon>Glomeromycotina</taxon>
        <taxon>Glomeromycetes</taxon>
        <taxon>Glomerales</taxon>
        <taxon>Glomeraceae</taxon>
        <taxon>Funneliformis</taxon>
    </lineage>
</organism>
<accession>A0A9W4TAD7</accession>
<feature type="non-terminal residue" evidence="1">
    <location>
        <position position="1"/>
    </location>
</feature>
<protein>
    <submittedName>
        <fullName evidence="1">968_t:CDS:1</fullName>
    </submittedName>
</protein>
<sequence length="80" mass="9634">EQLALVYRKGVHSYDYIDSQYRFQETELPLIHEFYNTLKEFQKMSIEYYELDPNHYVSAPSLFWDGMLKISGVMIELFTI</sequence>
<dbReference type="AlphaFoldDB" id="A0A9W4TAD7"/>
<reference evidence="1" key="1">
    <citation type="submission" date="2022-08" db="EMBL/GenBank/DDBJ databases">
        <authorList>
            <person name="Kallberg Y."/>
            <person name="Tangrot J."/>
            <person name="Rosling A."/>
        </authorList>
    </citation>
    <scope>NUCLEOTIDE SEQUENCE</scope>
    <source>
        <strain evidence="1">Wild A</strain>
    </source>
</reference>
<gene>
    <name evidence="1" type="ORF">FWILDA_LOCUS17518</name>
</gene>
<dbReference type="EMBL" id="CAMKVN010014046">
    <property type="protein sequence ID" value="CAI2196318.1"/>
    <property type="molecule type" value="Genomic_DNA"/>
</dbReference>
<proteinExistence type="predicted"/>
<name>A0A9W4TAD7_9GLOM</name>
<keyword evidence="2" id="KW-1185">Reference proteome</keyword>